<dbReference type="InterPro" id="IPR028082">
    <property type="entry name" value="Peripla_BP_I"/>
</dbReference>
<dbReference type="PANTHER" id="PTHR30146:SF148">
    <property type="entry name" value="HTH-TYPE TRANSCRIPTIONAL REPRESSOR PURR-RELATED"/>
    <property type="match status" value="1"/>
</dbReference>
<evidence type="ECO:0000256" key="3">
    <source>
        <dbReference type="ARBA" id="ARBA00023125"/>
    </source>
</evidence>
<dbReference type="InterPro" id="IPR046335">
    <property type="entry name" value="LacI/GalR-like_sensor"/>
</dbReference>
<dbReference type="PROSITE" id="PS00356">
    <property type="entry name" value="HTH_LACI_1"/>
    <property type="match status" value="1"/>
</dbReference>
<evidence type="ECO:0000259" key="5">
    <source>
        <dbReference type="PROSITE" id="PS50932"/>
    </source>
</evidence>
<sequence>MAKTTKGPGSKPRVGLKDIAQSANVSISTVSHVINRTAPISEDVRERVMQAARETGYLGLRREREARGGIRKVLLASSAYGLAENDNNLFLWSILSALRARCEQIGVKLLPHSPPGDHLSAEGIIRAANDERADGVLLIHDDRRELLALLSERREELPPVVLINGEDPDMGIDTVSPQNRFAAFKATRWLTEIGHRNILHVTWHGRTTISRRRDGFLDGMAEIGVRPENAPIFAFSGPDAWRAQPFLSDKLIEQVRSENITAIFCGADDVALRVHRSLHKAGYKVPEDISLMGFDNIVHAEMSSPPLASVAVPVGHIGPVALKLLEERLSESFGPSAPARRVELACTLIKRASVAPLR</sequence>
<dbReference type="PROSITE" id="PS50932">
    <property type="entry name" value="HTH_LACI_2"/>
    <property type="match status" value="1"/>
</dbReference>
<dbReference type="Pfam" id="PF00356">
    <property type="entry name" value="LacI"/>
    <property type="match status" value="1"/>
</dbReference>
<dbReference type="EMBL" id="JACIDZ010000014">
    <property type="protein sequence ID" value="MBB4123736.1"/>
    <property type="molecule type" value="Genomic_DNA"/>
</dbReference>
<evidence type="ECO:0000256" key="2">
    <source>
        <dbReference type="ARBA" id="ARBA00023015"/>
    </source>
</evidence>
<keyword evidence="3 6" id="KW-0238">DNA-binding</keyword>
<dbReference type="Proteomes" id="UP000530571">
    <property type="component" value="Unassembled WGS sequence"/>
</dbReference>
<dbReference type="SUPFAM" id="SSF53822">
    <property type="entry name" value="Periplasmic binding protein-like I"/>
    <property type="match status" value="1"/>
</dbReference>
<reference evidence="6 7" key="1">
    <citation type="submission" date="2020-08" db="EMBL/GenBank/DDBJ databases">
        <title>Genomic Encyclopedia of Type Strains, Phase IV (KMG-IV): sequencing the most valuable type-strain genomes for metagenomic binning, comparative biology and taxonomic classification.</title>
        <authorList>
            <person name="Goeker M."/>
        </authorList>
    </citation>
    <scope>NUCLEOTIDE SEQUENCE [LARGE SCALE GENOMIC DNA]</scope>
    <source>
        <strain evidence="6 7">DSM 28101</strain>
    </source>
</reference>
<dbReference type="GO" id="GO:0000976">
    <property type="term" value="F:transcription cis-regulatory region binding"/>
    <property type="evidence" value="ECO:0007669"/>
    <property type="project" value="TreeGrafter"/>
</dbReference>
<proteinExistence type="predicted"/>
<dbReference type="Gene3D" id="3.40.50.2300">
    <property type="match status" value="2"/>
</dbReference>
<comment type="caution">
    <text evidence="6">The sequence shown here is derived from an EMBL/GenBank/DDBJ whole genome shotgun (WGS) entry which is preliminary data.</text>
</comment>
<dbReference type="AlphaFoldDB" id="A0A7W6KM31"/>
<dbReference type="CDD" id="cd06267">
    <property type="entry name" value="PBP1_LacI_sugar_binding-like"/>
    <property type="match status" value="1"/>
</dbReference>
<keyword evidence="2" id="KW-0805">Transcription regulation</keyword>
<dbReference type="InterPro" id="IPR000843">
    <property type="entry name" value="HTH_LacI"/>
</dbReference>
<organism evidence="6 7">
    <name type="scientific">Martelella radicis</name>
    <dbReference type="NCBI Taxonomy" id="1397476"/>
    <lineage>
        <taxon>Bacteria</taxon>
        <taxon>Pseudomonadati</taxon>
        <taxon>Pseudomonadota</taxon>
        <taxon>Alphaproteobacteria</taxon>
        <taxon>Hyphomicrobiales</taxon>
        <taxon>Aurantimonadaceae</taxon>
        <taxon>Martelella</taxon>
    </lineage>
</organism>
<dbReference type="PANTHER" id="PTHR30146">
    <property type="entry name" value="LACI-RELATED TRANSCRIPTIONAL REPRESSOR"/>
    <property type="match status" value="1"/>
</dbReference>
<keyword evidence="4" id="KW-0804">Transcription</keyword>
<keyword evidence="7" id="KW-1185">Reference proteome</keyword>
<dbReference type="RefSeq" id="WP_183489266.1">
    <property type="nucleotide sequence ID" value="NZ_JACIDZ010000014.1"/>
</dbReference>
<dbReference type="InterPro" id="IPR010982">
    <property type="entry name" value="Lambda_DNA-bd_dom_sf"/>
</dbReference>
<feature type="domain" description="HTH lacI-type" evidence="5">
    <location>
        <begin position="14"/>
        <end position="68"/>
    </location>
</feature>
<dbReference type="Gene3D" id="1.10.260.40">
    <property type="entry name" value="lambda repressor-like DNA-binding domains"/>
    <property type="match status" value="1"/>
</dbReference>
<evidence type="ECO:0000256" key="1">
    <source>
        <dbReference type="ARBA" id="ARBA00022491"/>
    </source>
</evidence>
<accession>A0A7W6KM31</accession>
<keyword evidence="1" id="KW-0678">Repressor</keyword>
<dbReference type="Pfam" id="PF13377">
    <property type="entry name" value="Peripla_BP_3"/>
    <property type="match status" value="1"/>
</dbReference>
<evidence type="ECO:0000256" key="4">
    <source>
        <dbReference type="ARBA" id="ARBA00023163"/>
    </source>
</evidence>
<dbReference type="CDD" id="cd01392">
    <property type="entry name" value="HTH_LacI"/>
    <property type="match status" value="1"/>
</dbReference>
<protein>
    <submittedName>
        <fullName evidence="6">DNA-binding LacI/PurR family transcriptional regulator</fullName>
    </submittedName>
</protein>
<name>A0A7W6KM31_9HYPH</name>
<gene>
    <name evidence="6" type="ORF">GGR30_003684</name>
</gene>
<evidence type="ECO:0000313" key="6">
    <source>
        <dbReference type="EMBL" id="MBB4123736.1"/>
    </source>
</evidence>
<dbReference type="SUPFAM" id="SSF47413">
    <property type="entry name" value="lambda repressor-like DNA-binding domains"/>
    <property type="match status" value="1"/>
</dbReference>
<dbReference type="GO" id="GO:0003700">
    <property type="term" value="F:DNA-binding transcription factor activity"/>
    <property type="evidence" value="ECO:0007669"/>
    <property type="project" value="TreeGrafter"/>
</dbReference>
<dbReference type="SMART" id="SM00354">
    <property type="entry name" value="HTH_LACI"/>
    <property type="match status" value="1"/>
</dbReference>
<evidence type="ECO:0000313" key="7">
    <source>
        <dbReference type="Proteomes" id="UP000530571"/>
    </source>
</evidence>